<dbReference type="GeneID" id="54589410"/>
<dbReference type="AlphaFoldDB" id="A0A6A6HRC2"/>
<name>A0A6A6HRC2_9PLEO</name>
<gene>
    <name evidence="2" type="ORF">BU26DRAFT_611663</name>
</gene>
<feature type="coiled-coil region" evidence="1">
    <location>
        <begin position="15"/>
        <end position="42"/>
    </location>
</feature>
<proteinExistence type="predicted"/>
<evidence type="ECO:0000313" key="2">
    <source>
        <dbReference type="EMBL" id="KAF2240382.1"/>
    </source>
</evidence>
<accession>A0A6A6HRC2</accession>
<keyword evidence="1" id="KW-0175">Coiled coil</keyword>
<protein>
    <submittedName>
        <fullName evidence="2">Uncharacterized protein</fullName>
    </submittedName>
</protein>
<organism evidence="2 3">
    <name type="scientific">Trematosphaeria pertusa</name>
    <dbReference type="NCBI Taxonomy" id="390896"/>
    <lineage>
        <taxon>Eukaryota</taxon>
        <taxon>Fungi</taxon>
        <taxon>Dikarya</taxon>
        <taxon>Ascomycota</taxon>
        <taxon>Pezizomycotina</taxon>
        <taxon>Dothideomycetes</taxon>
        <taxon>Pleosporomycetidae</taxon>
        <taxon>Pleosporales</taxon>
        <taxon>Massarineae</taxon>
        <taxon>Trematosphaeriaceae</taxon>
        <taxon>Trematosphaeria</taxon>
    </lineage>
</organism>
<dbReference type="RefSeq" id="XP_033675386.1">
    <property type="nucleotide sequence ID" value="XM_033836080.1"/>
</dbReference>
<dbReference type="OrthoDB" id="3801226at2759"/>
<dbReference type="EMBL" id="ML987218">
    <property type="protein sequence ID" value="KAF2240382.1"/>
    <property type="molecule type" value="Genomic_DNA"/>
</dbReference>
<keyword evidence="3" id="KW-1185">Reference proteome</keyword>
<evidence type="ECO:0000313" key="3">
    <source>
        <dbReference type="Proteomes" id="UP000800094"/>
    </source>
</evidence>
<evidence type="ECO:0000256" key="1">
    <source>
        <dbReference type="SAM" id="Coils"/>
    </source>
</evidence>
<dbReference type="Proteomes" id="UP000800094">
    <property type="component" value="Unassembled WGS sequence"/>
</dbReference>
<reference evidence="2" key="1">
    <citation type="journal article" date="2020" name="Stud. Mycol.">
        <title>101 Dothideomycetes genomes: a test case for predicting lifestyles and emergence of pathogens.</title>
        <authorList>
            <person name="Haridas S."/>
            <person name="Albert R."/>
            <person name="Binder M."/>
            <person name="Bloem J."/>
            <person name="Labutti K."/>
            <person name="Salamov A."/>
            <person name="Andreopoulos B."/>
            <person name="Baker S."/>
            <person name="Barry K."/>
            <person name="Bills G."/>
            <person name="Bluhm B."/>
            <person name="Cannon C."/>
            <person name="Castanera R."/>
            <person name="Culley D."/>
            <person name="Daum C."/>
            <person name="Ezra D."/>
            <person name="Gonzalez J."/>
            <person name="Henrissat B."/>
            <person name="Kuo A."/>
            <person name="Liang C."/>
            <person name="Lipzen A."/>
            <person name="Lutzoni F."/>
            <person name="Magnuson J."/>
            <person name="Mondo S."/>
            <person name="Nolan M."/>
            <person name="Ohm R."/>
            <person name="Pangilinan J."/>
            <person name="Park H.-J."/>
            <person name="Ramirez L."/>
            <person name="Alfaro M."/>
            <person name="Sun H."/>
            <person name="Tritt A."/>
            <person name="Yoshinaga Y."/>
            <person name="Zwiers L.-H."/>
            <person name="Turgeon B."/>
            <person name="Goodwin S."/>
            <person name="Spatafora J."/>
            <person name="Crous P."/>
            <person name="Grigoriev I."/>
        </authorList>
    </citation>
    <scope>NUCLEOTIDE SEQUENCE</scope>
    <source>
        <strain evidence="2">CBS 122368</strain>
    </source>
</reference>
<sequence>MQDLEAQSMVLQYGVHLENDERENVEREVQAAKEECRQLATLFYAKLPRELRDEVYAYSCVEDDSLWIDHIQGGGHESSPPEYDLLDERIYPAYTRDDVRYNQDRECDVLERRAVLNSEYVGREVALEAATVYFSQNTFYVLFDKDLQSFLARDLLGLGIQPGKYVRSLHVAIRCEPLSRKMAYRHDFDGSAEAAFLDAKARNLRNGLAMMANTAKLDILLDITTNFKGFNYEYYRGSTPQAEENRKDDERCLSNILEAIWTPVQDLIVAGSNVKVAHDDPFAHYRRIGRLFDGTSVQRCKESQDSSSPPSAHYISRRTLTAGEDFSLRAYLQRRWGEERIADAE</sequence>